<gene>
    <name evidence="7" type="ORF">BU26DRAFT_514752</name>
</gene>
<dbReference type="PANTHER" id="PTHR23507">
    <property type="entry name" value="ZGC:174356"/>
    <property type="match status" value="1"/>
</dbReference>
<feature type="transmembrane region" description="Helical" evidence="6">
    <location>
        <begin position="151"/>
        <end position="172"/>
    </location>
</feature>
<keyword evidence="4 6" id="KW-0472">Membrane</keyword>
<evidence type="ECO:0000256" key="3">
    <source>
        <dbReference type="ARBA" id="ARBA00022989"/>
    </source>
</evidence>
<sequence>MAQALYTLPLNRVIELRLCEEYYTRYDPSVIQRDGSIPEKLCKIDEVQRQLAWLQGIMETTLVVCDFVVTIPFSFVAERFGFGVVLWCNMVPRIFLSAWALAVGNYRHILPTKAIIAGPFLAVLGGECVFTSTVFTLTSALTREYVQRASYFSYISSTSYVVSFMGPTLASFTMSQNLWLPFWVNIGLLLCAVPTIKMLPETKTIYQPPLNDPERESSTIDEAGPLLAGRDPSPSRYANAFETRGGIFQSILHAVRKLVRLVTGRRNFQVLLCSFFLTALASSDTKLLVQYISKRYEWTFAQAGYMLSAKALVNFTLLAIIVPRIIRASMASKTVHGSEVRLNYLGAEASIIVSVIGVLCVALAFRFWMLLTALIIYALGSALPVFTMSLVKSPLIALADSDIQDFSIVMLTKTLGSLVGAPLMTILWVQAIKIGGAGVGLPYFVSACIYLLAAVVVAHLKF</sequence>
<accession>A0A6A6IY10</accession>
<feature type="transmembrane region" description="Helical" evidence="6">
    <location>
        <begin position="80"/>
        <end position="102"/>
    </location>
</feature>
<dbReference type="GeneID" id="54581237"/>
<dbReference type="AlphaFoldDB" id="A0A6A6IY10"/>
<feature type="transmembrane region" description="Helical" evidence="6">
    <location>
        <begin position="410"/>
        <end position="429"/>
    </location>
</feature>
<evidence type="ECO:0000256" key="6">
    <source>
        <dbReference type="SAM" id="Phobius"/>
    </source>
</evidence>
<dbReference type="OrthoDB" id="194139at2759"/>
<dbReference type="Proteomes" id="UP000800094">
    <property type="component" value="Unassembled WGS sequence"/>
</dbReference>
<dbReference type="EMBL" id="ML987190">
    <property type="protein sequence ID" value="KAF2254917.1"/>
    <property type="molecule type" value="Genomic_DNA"/>
</dbReference>
<organism evidence="7 8">
    <name type="scientific">Trematosphaeria pertusa</name>
    <dbReference type="NCBI Taxonomy" id="390896"/>
    <lineage>
        <taxon>Eukaryota</taxon>
        <taxon>Fungi</taxon>
        <taxon>Dikarya</taxon>
        <taxon>Ascomycota</taxon>
        <taxon>Pezizomycotina</taxon>
        <taxon>Dothideomycetes</taxon>
        <taxon>Pleosporomycetidae</taxon>
        <taxon>Pleosporales</taxon>
        <taxon>Massarineae</taxon>
        <taxon>Trematosphaeriaceae</taxon>
        <taxon>Trematosphaeria</taxon>
    </lineage>
</organism>
<dbReference type="GO" id="GO:0016020">
    <property type="term" value="C:membrane"/>
    <property type="evidence" value="ECO:0007669"/>
    <property type="project" value="UniProtKB-SubCell"/>
</dbReference>
<dbReference type="InterPro" id="IPR036259">
    <property type="entry name" value="MFS_trans_sf"/>
</dbReference>
<evidence type="ECO:0000256" key="5">
    <source>
        <dbReference type="SAM" id="MobiDB-lite"/>
    </source>
</evidence>
<dbReference type="Gene3D" id="1.20.1250.20">
    <property type="entry name" value="MFS general substrate transporter like domains"/>
    <property type="match status" value="1"/>
</dbReference>
<protein>
    <recommendedName>
        <fullName evidence="9">MFS general substrate transporter</fullName>
    </recommendedName>
</protein>
<evidence type="ECO:0000256" key="2">
    <source>
        <dbReference type="ARBA" id="ARBA00022692"/>
    </source>
</evidence>
<keyword evidence="8" id="KW-1185">Reference proteome</keyword>
<dbReference type="RefSeq" id="XP_033689921.1">
    <property type="nucleotide sequence ID" value="XM_033827907.1"/>
</dbReference>
<feature type="region of interest" description="Disordered" evidence="5">
    <location>
        <begin position="207"/>
        <end position="227"/>
    </location>
</feature>
<evidence type="ECO:0000256" key="1">
    <source>
        <dbReference type="ARBA" id="ARBA00004141"/>
    </source>
</evidence>
<dbReference type="GO" id="GO:0022857">
    <property type="term" value="F:transmembrane transporter activity"/>
    <property type="evidence" value="ECO:0007669"/>
    <property type="project" value="TreeGrafter"/>
</dbReference>
<evidence type="ECO:0008006" key="9">
    <source>
        <dbReference type="Google" id="ProtNLM"/>
    </source>
</evidence>
<evidence type="ECO:0000256" key="4">
    <source>
        <dbReference type="ARBA" id="ARBA00023136"/>
    </source>
</evidence>
<proteinExistence type="predicted"/>
<feature type="transmembrane region" description="Helical" evidence="6">
    <location>
        <begin position="441"/>
        <end position="460"/>
    </location>
</feature>
<feature type="transmembrane region" description="Helical" evidence="6">
    <location>
        <begin position="342"/>
        <end position="368"/>
    </location>
</feature>
<feature type="transmembrane region" description="Helical" evidence="6">
    <location>
        <begin position="374"/>
        <end position="398"/>
    </location>
</feature>
<feature type="transmembrane region" description="Helical" evidence="6">
    <location>
        <begin position="114"/>
        <end position="139"/>
    </location>
</feature>
<feature type="transmembrane region" description="Helical" evidence="6">
    <location>
        <begin position="303"/>
        <end position="322"/>
    </location>
</feature>
<name>A0A6A6IY10_9PLEO</name>
<dbReference type="PANTHER" id="PTHR23507:SF8">
    <property type="entry name" value="MFS GENERAL SUBSTRATE TRANSPORTER"/>
    <property type="match status" value="1"/>
</dbReference>
<feature type="transmembrane region" description="Helical" evidence="6">
    <location>
        <begin position="178"/>
        <end position="196"/>
    </location>
</feature>
<keyword evidence="2 6" id="KW-0812">Transmembrane</keyword>
<comment type="subcellular location">
    <subcellularLocation>
        <location evidence="1">Membrane</location>
        <topology evidence="1">Multi-pass membrane protein</topology>
    </subcellularLocation>
</comment>
<reference evidence="7" key="1">
    <citation type="journal article" date="2020" name="Stud. Mycol.">
        <title>101 Dothideomycetes genomes: a test case for predicting lifestyles and emergence of pathogens.</title>
        <authorList>
            <person name="Haridas S."/>
            <person name="Albert R."/>
            <person name="Binder M."/>
            <person name="Bloem J."/>
            <person name="Labutti K."/>
            <person name="Salamov A."/>
            <person name="Andreopoulos B."/>
            <person name="Baker S."/>
            <person name="Barry K."/>
            <person name="Bills G."/>
            <person name="Bluhm B."/>
            <person name="Cannon C."/>
            <person name="Castanera R."/>
            <person name="Culley D."/>
            <person name="Daum C."/>
            <person name="Ezra D."/>
            <person name="Gonzalez J."/>
            <person name="Henrissat B."/>
            <person name="Kuo A."/>
            <person name="Liang C."/>
            <person name="Lipzen A."/>
            <person name="Lutzoni F."/>
            <person name="Magnuson J."/>
            <person name="Mondo S."/>
            <person name="Nolan M."/>
            <person name="Ohm R."/>
            <person name="Pangilinan J."/>
            <person name="Park H.-J."/>
            <person name="Ramirez L."/>
            <person name="Alfaro M."/>
            <person name="Sun H."/>
            <person name="Tritt A."/>
            <person name="Yoshinaga Y."/>
            <person name="Zwiers L.-H."/>
            <person name="Turgeon B."/>
            <person name="Goodwin S."/>
            <person name="Spatafora J."/>
            <person name="Crous P."/>
            <person name="Grigoriev I."/>
        </authorList>
    </citation>
    <scope>NUCLEOTIDE SEQUENCE</scope>
    <source>
        <strain evidence="7">CBS 122368</strain>
    </source>
</reference>
<evidence type="ECO:0000313" key="7">
    <source>
        <dbReference type="EMBL" id="KAF2254917.1"/>
    </source>
</evidence>
<evidence type="ECO:0000313" key="8">
    <source>
        <dbReference type="Proteomes" id="UP000800094"/>
    </source>
</evidence>
<dbReference type="SUPFAM" id="SSF103473">
    <property type="entry name" value="MFS general substrate transporter"/>
    <property type="match status" value="1"/>
</dbReference>
<keyword evidence="3 6" id="KW-1133">Transmembrane helix</keyword>